<feature type="transmembrane region" description="Helical" evidence="7">
    <location>
        <begin position="12"/>
        <end position="35"/>
    </location>
</feature>
<reference evidence="8 9" key="1">
    <citation type="submission" date="2024-12" db="EMBL/GenBank/DDBJ databases">
        <authorList>
            <person name="Hu S."/>
        </authorList>
    </citation>
    <scope>NUCLEOTIDE SEQUENCE [LARGE SCALE GENOMIC DNA]</scope>
    <source>
        <strain evidence="8 9">P-25</strain>
    </source>
</reference>
<dbReference type="Proteomes" id="UP001517367">
    <property type="component" value="Unassembled WGS sequence"/>
</dbReference>
<evidence type="ECO:0000256" key="4">
    <source>
        <dbReference type="ARBA" id="ARBA00022679"/>
    </source>
</evidence>
<dbReference type="Pfam" id="PF03279">
    <property type="entry name" value="Lip_A_acyltrans"/>
    <property type="match status" value="1"/>
</dbReference>
<evidence type="ECO:0000256" key="3">
    <source>
        <dbReference type="ARBA" id="ARBA00022519"/>
    </source>
</evidence>
<keyword evidence="5 7" id="KW-0472">Membrane</keyword>
<name>A0ABW9JMJ5_9SPHI</name>
<protein>
    <submittedName>
        <fullName evidence="8">Lysophospholipid acyltransferase family protein</fullName>
    </submittedName>
</protein>
<sequence>MRNVLSVIAKCILYVISLLPWWILFRISDLLYLVLRYVVGYRRKVIDTNLSLAFPEKTEMERLSIQKKYYRYLADILVETVKLFTLSSRQVFKRVEVLNAEVIRGYFREGRSVIGVLGHYGNWEMSALRFSQLFAEPRYIVYKPLSNKVADGMVKKMRSRFGAILISMKETARTLISFRGIPSMTVMVSDQTPPKSEIQYFAKFLNQPTAVFLGVEKLAKITNSIVVFCDIRRLGRGRYRCEFVTLYERPNETLSHEITNGHVAYLEKVIREKPEYWLWSHRRWKFKPDEINRSFD</sequence>
<keyword evidence="6 8" id="KW-0012">Acyltransferase</keyword>
<dbReference type="CDD" id="cd07984">
    <property type="entry name" value="LPLAT_LABLAT-like"/>
    <property type="match status" value="1"/>
</dbReference>
<evidence type="ECO:0000256" key="6">
    <source>
        <dbReference type="ARBA" id="ARBA00023315"/>
    </source>
</evidence>
<dbReference type="PANTHER" id="PTHR30606:SF10">
    <property type="entry name" value="PHOSPHATIDYLINOSITOL MANNOSIDE ACYLTRANSFERASE"/>
    <property type="match status" value="1"/>
</dbReference>
<dbReference type="PANTHER" id="PTHR30606">
    <property type="entry name" value="LIPID A BIOSYNTHESIS LAUROYL ACYLTRANSFERASE"/>
    <property type="match status" value="1"/>
</dbReference>
<evidence type="ECO:0000256" key="7">
    <source>
        <dbReference type="SAM" id="Phobius"/>
    </source>
</evidence>
<gene>
    <name evidence="8" type="ORF">E5L68_013720</name>
</gene>
<comment type="subcellular location">
    <subcellularLocation>
        <location evidence="1">Cell inner membrane</location>
    </subcellularLocation>
</comment>
<evidence type="ECO:0000313" key="9">
    <source>
        <dbReference type="Proteomes" id="UP001517367"/>
    </source>
</evidence>
<evidence type="ECO:0000256" key="5">
    <source>
        <dbReference type="ARBA" id="ARBA00023136"/>
    </source>
</evidence>
<keyword evidence="3" id="KW-0997">Cell inner membrane</keyword>
<keyword evidence="2" id="KW-1003">Cell membrane</keyword>
<evidence type="ECO:0000256" key="2">
    <source>
        <dbReference type="ARBA" id="ARBA00022475"/>
    </source>
</evidence>
<proteinExistence type="predicted"/>
<dbReference type="RefSeq" id="WP_138728504.1">
    <property type="nucleotide sequence ID" value="NZ_SRMP02000023.1"/>
</dbReference>
<organism evidence="8 9">
    <name type="scientific">Pedobacter helvus</name>
    <dbReference type="NCBI Taxonomy" id="2563444"/>
    <lineage>
        <taxon>Bacteria</taxon>
        <taxon>Pseudomonadati</taxon>
        <taxon>Bacteroidota</taxon>
        <taxon>Sphingobacteriia</taxon>
        <taxon>Sphingobacteriales</taxon>
        <taxon>Sphingobacteriaceae</taxon>
        <taxon>Pedobacter</taxon>
    </lineage>
</organism>
<keyword evidence="7" id="KW-1133">Transmembrane helix</keyword>
<comment type="caution">
    <text evidence="8">The sequence shown here is derived from an EMBL/GenBank/DDBJ whole genome shotgun (WGS) entry which is preliminary data.</text>
</comment>
<dbReference type="EMBL" id="SRMP02000023">
    <property type="protein sequence ID" value="MFN0292458.1"/>
    <property type="molecule type" value="Genomic_DNA"/>
</dbReference>
<keyword evidence="4" id="KW-0808">Transferase</keyword>
<dbReference type="GO" id="GO:0016746">
    <property type="term" value="F:acyltransferase activity"/>
    <property type="evidence" value="ECO:0007669"/>
    <property type="project" value="UniProtKB-KW"/>
</dbReference>
<evidence type="ECO:0000313" key="8">
    <source>
        <dbReference type="EMBL" id="MFN0292458.1"/>
    </source>
</evidence>
<accession>A0ABW9JMJ5</accession>
<dbReference type="InterPro" id="IPR004960">
    <property type="entry name" value="LipA_acyltrans"/>
</dbReference>
<keyword evidence="7" id="KW-0812">Transmembrane</keyword>
<keyword evidence="9" id="KW-1185">Reference proteome</keyword>
<evidence type="ECO:0000256" key="1">
    <source>
        <dbReference type="ARBA" id="ARBA00004533"/>
    </source>
</evidence>
<dbReference type="PIRSF" id="PIRSF026649">
    <property type="entry name" value="MsbB"/>
    <property type="match status" value="1"/>
</dbReference>